<dbReference type="AlphaFoldDB" id="A0A6B0U3G2"/>
<dbReference type="EMBL" id="GIFC01004095">
    <property type="protein sequence ID" value="MXU86178.1"/>
    <property type="molecule type" value="Transcribed_RNA"/>
</dbReference>
<accession>A0A6B0U3G2</accession>
<organism evidence="2">
    <name type="scientific">Ixodes ricinus</name>
    <name type="common">Common tick</name>
    <name type="synonym">Acarus ricinus</name>
    <dbReference type="NCBI Taxonomy" id="34613"/>
    <lineage>
        <taxon>Eukaryota</taxon>
        <taxon>Metazoa</taxon>
        <taxon>Ecdysozoa</taxon>
        <taxon>Arthropoda</taxon>
        <taxon>Chelicerata</taxon>
        <taxon>Arachnida</taxon>
        <taxon>Acari</taxon>
        <taxon>Parasitiformes</taxon>
        <taxon>Ixodida</taxon>
        <taxon>Ixodoidea</taxon>
        <taxon>Ixodidae</taxon>
        <taxon>Ixodinae</taxon>
        <taxon>Ixodes</taxon>
    </lineage>
</organism>
<evidence type="ECO:0000256" key="1">
    <source>
        <dbReference type="SAM" id="MobiDB-lite"/>
    </source>
</evidence>
<feature type="region of interest" description="Disordered" evidence="1">
    <location>
        <begin position="43"/>
        <end position="75"/>
    </location>
</feature>
<sequence>MAALSSRLSLSALCADSSLSSDSSNLFCRSTSTCFISSLSTSAFSSKSSVSSPFLSTSSSATTATAPVREGTLGTASPSVELSLSFSISQ</sequence>
<reference evidence="2" key="1">
    <citation type="submission" date="2019-12" db="EMBL/GenBank/DDBJ databases">
        <title>An insight into the sialome of adult female Ixodes ricinus ticks feeding for 6 days.</title>
        <authorList>
            <person name="Perner J."/>
            <person name="Ribeiro J.M.C."/>
        </authorList>
    </citation>
    <scope>NUCLEOTIDE SEQUENCE</scope>
    <source>
        <strain evidence="2">Semi-engorged</strain>
        <tissue evidence="2">Salivary glands</tissue>
    </source>
</reference>
<evidence type="ECO:0000313" key="2">
    <source>
        <dbReference type="EMBL" id="MXU86178.1"/>
    </source>
</evidence>
<feature type="compositionally biased region" description="Low complexity" evidence="1">
    <location>
        <begin position="43"/>
        <end position="68"/>
    </location>
</feature>
<name>A0A6B0U3G2_IXORI</name>
<proteinExistence type="predicted"/>
<protein>
    <submittedName>
        <fullName evidence="2">Putative secreted protein</fullName>
    </submittedName>
</protein>